<dbReference type="Proteomes" id="UP001208689">
    <property type="component" value="Chromosome"/>
</dbReference>
<reference evidence="1" key="1">
    <citation type="submission" date="2022-09" db="EMBL/GenBank/DDBJ databases">
        <title>Actin cytoskeleton and complex cell architecture in an #Asgard archaeon.</title>
        <authorList>
            <person name="Ponce Toledo R.I."/>
            <person name="Schleper C."/>
            <person name="Rodrigues Oliveira T."/>
            <person name="Wollweber F."/>
            <person name="Xu J."/>
            <person name="Rittmann S."/>
            <person name="Klingl A."/>
            <person name="Pilhofer M."/>
        </authorList>
    </citation>
    <scope>NUCLEOTIDE SEQUENCE</scope>
    <source>
        <strain evidence="1">B-35</strain>
    </source>
</reference>
<dbReference type="SUPFAM" id="SSF46785">
    <property type="entry name" value="Winged helix' DNA-binding domain"/>
    <property type="match status" value="1"/>
</dbReference>
<protein>
    <submittedName>
        <fullName evidence="1">Uncharacterized protein</fullName>
    </submittedName>
</protein>
<name>A0ABY6HVB3_9ARCH</name>
<gene>
    <name evidence="1" type="ORF">NEF87_003743</name>
</gene>
<dbReference type="InterPro" id="IPR036388">
    <property type="entry name" value="WH-like_DNA-bd_sf"/>
</dbReference>
<evidence type="ECO:0000313" key="2">
    <source>
        <dbReference type="Proteomes" id="UP001208689"/>
    </source>
</evidence>
<evidence type="ECO:0000313" key="1">
    <source>
        <dbReference type="EMBL" id="UYP47458.1"/>
    </source>
</evidence>
<sequence length="164" mass="19561">MSSKSLFLNDIIKYSILFLIFQRGNKCNAKQIQDILGFKKQTTYNYLKELINSGDLIVSSHSHETKKHINVSYYQVSNPSKFFEFKQIEALKNMIDHQQNDELSNIDPDKIKQEFRRFMLFKIAKNLKFNHYLQLVENQDFIEEIMQNRDKLPSKQEIDNLFSE</sequence>
<organism evidence="1 2">
    <name type="scientific">Candidatus Lokiarchaeum ossiferum</name>
    <dbReference type="NCBI Taxonomy" id="2951803"/>
    <lineage>
        <taxon>Archaea</taxon>
        <taxon>Promethearchaeati</taxon>
        <taxon>Promethearchaeota</taxon>
        <taxon>Promethearchaeia</taxon>
        <taxon>Promethearchaeales</taxon>
        <taxon>Promethearchaeaceae</taxon>
        <taxon>Candidatus Lokiarchaeum</taxon>
    </lineage>
</organism>
<dbReference type="EMBL" id="CP104013">
    <property type="protein sequence ID" value="UYP47458.1"/>
    <property type="molecule type" value="Genomic_DNA"/>
</dbReference>
<keyword evidence="2" id="KW-1185">Reference proteome</keyword>
<proteinExistence type="predicted"/>
<accession>A0ABY6HVB3</accession>
<dbReference type="InterPro" id="IPR036390">
    <property type="entry name" value="WH_DNA-bd_sf"/>
</dbReference>
<dbReference type="Gene3D" id="1.10.10.10">
    <property type="entry name" value="Winged helix-like DNA-binding domain superfamily/Winged helix DNA-binding domain"/>
    <property type="match status" value="1"/>
</dbReference>